<dbReference type="EMBL" id="KZ988504">
    <property type="protein sequence ID" value="RKP12053.1"/>
    <property type="molecule type" value="Genomic_DNA"/>
</dbReference>
<evidence type="ECO:0000313" key="3">
    <source>
        <dbReference type="EMBL" id="RKP12053.1"/>
    </source>
</evidence>
<dbReference type="OrthoDB" id="10490187at2759"/>
<accession>A0A4P9XZY2</accession>
<name>A0A4P9XZY2_9FUNG</name>
<feature type="region of interest" description="Disordered" evidence="1">
    <location>
        <begin position="181"/>
        <end position="226"/>
    </location>
</feature>
<keyword evidence="2" id="KW-0472">Membrane</keyword>
<gene>
    <name evidence="3" type="ORF">BJ684DRAFT_21382</name>
</gene>
<sequence>MSSLTVGPRLLILAGMVVLLIHTLDTVIIWGQAQTEEEGAFFPPPESPVASTGGSAATSVATIVGSVVAVVGLVGLLTVSAYAYKKRQSPHDPRGQEEEGRAKAKMKGQDEFSDHPSLSLVLHPSTLPPSPKPVKVSGSTSTSSKRFTMPVSPAPSLGLSPLGTDTFPAIDLFQLPSSLVHDGPLPSSTDQKAMAKDRRERRSSGLPARMTRARSTGNPPRGPKSEWAQEVLGTMEEARKSARQSVVVEWKRKTMHF</sequence>
<evidence type="ECO:0000256" key="2">
    <source>
        <dbReference type="SAM" id="Phobius"/>
    </source>
</evidence>
<dbReference type="AlphaFoldDB" id="A0A4P9XZY2"/>
<protein>
    <submittedName>
        <fullName evidence="3">Uncharacterized protein</fullName>
    </submittedName>
</protein>
<feature type="region of interest" description="Disordered" evidence="1">
    <location>
        <begin position="86"/>
        <end position="152"/>
    </location>
</feature>
<evidence type="ECO:0000313" key="4">
    <source>
        <dbReference type="Proteomes" id="UP000267251"/>
    </source>
</evidence>
<proteinExistence type="predicted"/>
<feature type="compositionally biased region" description="Basic and acidic residues" evidence="1">
    <location>
        <begin position="193"/>
        <end position="203"/>
    </location>
</feature>
<evidence type="ECO:0000256" key="1">
    <source>
        <dbReference type="SAM" id="MobiDB-lite"/>
    </source>
</evidence>
<keyword evidence="2" id="KW-1133">Transmembrane helix</keyword>
<organism evidence="3 4">
    <name type="scientific">Piptocephalis cylindrospora</name>
    <dbReference type="NCBI Taxonomy" id="1907219"/>
    <lineage>
        <taxon>Eukaryota</taxon>
        <taxon>Fungi</taxon>
        <taxon>Fungi incertae sedis</taxon>
        <taxon>Zoopagomycota</taxon>
        <taxon>Zoopagomycotina</taxon>
        <taxon>Zoopagomycetes</taxon>
        <taxon>Zoopagales</taxon>
        <taxon>Piptocephalidaceae</taxon>
        <taxon>Piptocephalis</taxon>
    </lineage>
</organism>
<feature type="transmembrane region" description="Helical" evidence="2">
    <location>
        <begin position="57"/>
        <end position="84"/>
    </location>
</feature>
<keyword evidence="2" id="KW-0812">Transmembrane</keyword>
<feature type="compositionally biased region" description="Low complexity" evidence="1">
    <location>
        <begin position="133"/>
        <end position="145"/>
    </location>
</feature>
<feature type="compositionally biased region" description="Basic and acidic residues" evidence="1">
    <location>
        <begin position="89"/>
        <end position="114"/>
    </location>
</feature>
<dbReference type="Proteomes" id="UP000267251">
    <property type="component" value="Unassembled WGS sequence"/>
</dbReference>
<keyword evidence="4" id="KW-1185">Reference proteome</keyword>
<reference evidence="4" key="1">
    <citation type="journal article" date="2018" name="Nat. Microbiol.">
        <title>Leveraging single-cell genomics to expand the fungal tree of life.</title>
        <authorList>
            <person name="Ahrendt S.R."/>
            <person name="Quandt C.A."/>
            <person name="Ciobanu D."/>
            <person name="Clum A."/>
            <person name="Salamov A."/>
            <person name="Andreopoulos B."/>
            <person name="Cheng J.F."/>
            <person name="Woyke T."/>
            <person name="Pelin A."/>
            <person name="Henrissat B."/>
            <person name="Reynolds N.K."/>
            <person name="Benny G.L."/>
            <person name="Smith M.E."/>
            <person name="James T.Y."/>
            <person name="Grigoriev I.V."/>
        </authorList>
    </citation>
    <scope>NUCLEOTIDE SEQUENCE [LARGE SCALE GENOMIC DNA]</scope>
</reference>